<evidence type="ECO:0000313" key="2">
    <source>
        <dbReference type="EMBL" id="CAK0844407.1"/>
    </source>
</evidence>
<comment type="caution">
    <text evidence="2">The sequence shown here is derived from an EMBL/GenBank/DDBJ whole genome shotgun (WGS) entry which is preliminary data.</text>
</comment>
<evidence type="ECO:0000313" key="3">
    <source>
        <dbReference type="Proteomes" id="UP001189429"/>
    </source>
</evidence>
<sequence>MAKMFVRYLVVAILSVSSRTGYGWTCHVSTECQIDVQMIQTMAVPGAMRANASRAEALVGVNIARKPGGSALIVARLSEATGMQAAMETQAVSTIKNSGLLAQPFVLANPSTAKIVSVSGTSVVYVYLPIWSLSTLPIGQGLEEMLLADFRGMAGWTNGYPLSVTIGADESSATSNSALGGGGAAVGDPHLQNIHGERFDLMQPGEHVLLHIPRRESIENTLLHVQAAAQTLGGLCTDTYFTRINITGRWPSALRPGGLVFRADDPDNGAESKWMNLHGSSQGLQIKVVHGHTQQGTRYLNFYVKGLGRTGLPVGGLLGEDDHEEASRPIRACEQHLALLAASTVTS</sequence>
<evidence type="ECO:0000256" key="1">
    <source>
        <dbReference type="SAM" id="SignalP"/>
    </source>
</evidence>
<keyword evidence="3" id="KW-1185">Reference proteome</keyword>
<organism evidence="2 3">
    <name type="scientific">Prorocentrum cordatum</name>
    <dbReference type="NCBI Taxonomy" id="2364126"/>
    <lineage>
        <taxon>Eukaryota</taxon>
        <taxon>Sar</taxon>
        <taxon>Alveolata</taxon>
        <taxon>Dinophyceae</taxon>
        <taxon>Prorocentrales</taxon>
        <taxon>Prorocentraceae</taxon>
        <taxon>Prorocentrum</taxon>
    </lineage>
</organism>
<name>A0ABN9TFU5_9DINO</name>
<feature type="signal peptide" evidence="1">
    <location>
        <begin position="1"/>
        <end position="23"/>
    </location>
</feature>
<proteinExistence type="predicted"/>
<gene>
    <name evidence="2" type="ORF">PCOR1329_LOCUS38498</name>
</gene>
<reference evidence="2" key="1">
    <citation type="submission" date="2023-10" db="EMBL/GenBank/DDBJ databases">
        <authorList>
            <person name="Chen Y."/>
            <person name="Shah S."/>
            <person name="Dougan E. K."/>
            <person name="Thang M."/>
            <person name="Chan C."/>
        </authorList>
    </citation>
    <scope>NUCLEOTIDE SEQUENCE [LARGE SCALE GENOMIC DNA]</scope>
</reference>
<dbReference type="Proteomes" id="UP001189429">
    <property type="component" value="Unassembled WGS sequence"/>
</dbReference>
<keyword evidence="1" id="KW-0732">Signal</keyword>
<dbReference type="EMBL" id="CAUYUJ010014660">
    <property type="protein sequence ID" value="CAK0844407.1"/>
    <property type="molecule type" value="Genomic_DNA"/>
</dbReference>
<accession>A0ABN9TFU5</accession>
<protein>
    <submittedName>
        <fullName evidence="2">Uncharacterized protein</fullName>
    </submittedName>
</protein>
<feature type="chain" id="PRO_5045548001" evidence="1">
    <location>
        <begin position="24"/>
        <end position="347"/>
    </location>
</feature>